<keyword evidence="2" id="KW-1185">Reference proteome</keyword>
<dbReference type="Gene3D" id="3.40.50.150">
    <property type="entry name" value="Vaccinia Virus protein VP39"/>
    <property type="match status" value="1"/>
</dbReference>
<evidence type="ECO:0000313" key="2">
    <source>
        <dbReference type="Proteomes" id="UP001498771"/>
    </source>
</evidence>
<keyword evidence="1" id="KW-0489">Methyltransferase</keyword>
<name>A0ABR1F505_9ASCO</name>
<dbReference type="Proteomes" id="UP001498771">
    <property type="component" value="Unassembled WGS sequence"/>
</dbReference>
<sequence>MTSTSSSSSLPSGTSTPLSSVVSLPLSLPSRVFSPPAATHALDLPAIRQKPSTEDLVGVLSAYAPKVGSNFIQQEVITPTGFLDWLTRLVGSGLDWLPNDDDRDIVLDLASKRISEQCGRAAAPSMTREFKVGGLSRSIMLTEPSLTADSLGLKTWGSSLLLAQRVADGRLMTALGDMKKRVLELGSGTGLVGITFAALGYSVLLTDLPGVVANLSNNLQSNEQLFLDEEGGDDWDYAVEEIDWTRPEDSKAYKRRERFTTVVVSDPVYEVGQQVILVNALRNFLDFDDADATVIVQLPLRDKFSDVRSLLYSLLAEELGLVPVVVEKEAGVDDFGQGMYLYSVWRLRQAVETKGLKSIDYREIE</sequence>
<proteinExistence type="predicted"/>
<dbReference type="GO" id="GO:0008168">
    <property type="term" value="F:methyltransferase activity"/>
    <property type="evidence" value="ECO:0007669"/>
    <property type="project" value="UniProtKB-KW"/>
</dbReference>
<evidence type="ECO:0000313" key="1">
    <source>
        <dbReference type="EMBL" id="KAK7204926.1"/>
    </source>
</evidence>
<keyword evidence="1" id="KW-0808">Transferase</keyword>
<dbReference type="GO" id="GO:0032259">
    <property type="term" value="P:methylation"/>
    <property type="evidence" value="ECO:0007669"/>
    <property type="project" value="UniProtKB-KW"/>
</dbReference>
<reference evidence="1 2" key="1">
    <citation type="submission" date="2024-03" db="EMBL/GenBank/DDBJ databases">
        <title>Genome-scale model development and genomic sequencing of the oleaginous clade Lipomyces.</title>
        <authorList>
            <consortium name="Lawrence Berkeley National Laboratory"/>
            <person name="Czajka J.J."/>
            <person name="Han Y."/>
            <person name="Kim J."/>
            <person name="Mondo S.J."/>
            <person name="Hofstad B.A."/>
            <person name="Robles A."/>
            <person name="Haridas S."/>
            <person name="Riley R."/>
            <person name="LaButti K."/>
            <person name="Pangilinan J."/>
            <person name="Andreopoulos W."/>
            <person name="Lipzen A."/>
            <person name="Yan J."/>
            <person name="Wang M."/>
            <person name="Ng V."/>
            <person name="Grigoriev I.V."/>
            <person name="Spatafora J.W."/>
            <person name="Magnuson J.K."/>
            <person name="Baker S.E."/>
            <person name="Pomraning K.R."/>
        </authorList>
    </citation>
    <scope>NUCLEOTIDE SEQUENCE [LARGE SCALE GENOMIC DNA]</scope>
    <source>
        <strain evidence="1 2">Phaff 52-87</strain>
    </source>
</reference>
<accession>A0ABR1F505</accession>
<comment type="caution">
    <text evidence="1">The sequence shown here is derived from an EMBL/GenBank/DDBJ whole genome shotgun (WGS) entry which is preliminary data.</text>
</comment>
<dbReference type="EMBL" id="JBBJBU010000006">
    <property type="protein sequence ID" value="KAK7204926.1"/>
    <property type="molecule type" value="Genomic_DNA"/>
</dbReference>
<dbReference type="GeneID" id="90036335"/>
<dbReference type="InterPro" id="IPR029063">
    <property type="entry name" value="SAM-dependent_MTases_sf"/>
</dbReference>
<dbReference type="InterPro" id="IPR019410">
    <property type="entry name" value="Methyltransf_16"/>
</dbReference>
<organism evidence="1 2">
    <name type="scientific">Myxozyma melibiosi</name>
    <dbReference type="NCBI Taxonomy" id="54550"/>
    <lineage>
        <taxon>Eukaryota</taxon>
        <taxon>Fungi</taxon>
        <taxon>Dikarya</taxon>
        <taxon>Ascomycota</taxon>
        <taxon>Saccharomycotina</taxon>
        <taxon>Lipomycetes</taxon>
        <taxon>Lipomycetales</taxon>
        <taxon>Lipomycetaceae</taxon>
        <taxon>Myxozyma</taxon>
    </lineage>
</organism>
<protein>
    <submittedName>
        <fullName evidence="1">Methyltransferase-domain-containing protein</fullName>
    </submittedName>
</protein>
<gene>
    <name evidence="1" type="ORF">BZA70DRAFT_257467</name>
</gene>
<dbReference type="PANTHER" id="PTHR14614:SF156">
    <property type="entry name" value="PROTEIN-LYSINE N-METHYLTRANSFERASE EFM2"/>
    <property type="match status" value="1"/>
</dbReference>
<dbReference type="PANTHER" id="PTHR14614">
    <property type="entry name" value="HEPATOCELLULAR CARCINOMA-ASSOCIATED ANTIGEN"/>
    <property type="match status" value="1"/>
</dbReference>
<dbReference type="Pfam" id="PF10294">
    <property type="entry name" value="Methyltransf_16"/>
    <property type="match status" value="1"/>
</dbReference>
<dbReference type="SUPFAM" id="SSF53335">
    <property type="entry name" value="S-adenosyl-L-methionine-dependent methyltransferases"/>
    <property type="match status" value="1"/>
</dbReference>
<dbReference type="RefSeq" id="XP_064767959.1">
    <property type="nucleotide sequence ID" value="XM_064910823.1"/>
</dbReference>